<dbReference type="OrthoDB" id="9801824at2"/>
<dbReference type="PIRSF" id="PIRSF018008">
    <property type="entry name" value="UCP018008"/>
    <property type="match status" value="1"/>
</dbReference>
<reference evidence="1 2" key="1">
    <citation type="submission" date="2016-10" db="EMBL/GenBank/DDBJ databases">
        <authorList>
            <person name="de Groot N.N."/>
        </authorList>
    </citation>
    <scope>NUCLEOTIDE SEQUENCE [LARGE SCALE GENOMIC DNA]</scope>
    <source>
        <strain evidence="1 2">DSM 18438</strain>
    </source>
</reference>
<dbReference type="RefSeq" id="WP_091959226.1">
    <property type="nucleotide sequence ID" value="NZ_FOLH01000001.1"/>
</dbReference>
<dbReference type="AlphaFoldDB" id="A0A1I1ENP4"/>
<evidence type="ECO:0000313" key="1">
    <source>
        <dbReference type="EMBL" id="SFB88272.1"/>
    </source>
</evidence>
<name>A0A1I1ENP4_9GAMM</name>
<dbReference type="InterPro" id="IPR008306">
    <property type="entry name" value="UCP018008"/>
</dbReference>
<dbReference type="EMBL" id="FOLH01000001">
    <property type="protein sequence ID" value="SFB88272.1"/>
    <property type="molecule type" value="Genomic_DNA"/>
</dbReference>
<gene>
    <name evidence="1" type="ORF">SAMN05660443_0708</name>
</gene>
<proteinExistence type="predicted"/>
<dbReference type="Proteomes" id="UP000199058">
    <property type="component" value="Unassembled WGS sequence"/>
</dbReference>
<keyword evidence="2" id="KW-1185">Reference proteome</keyword>
<organism evidence="1 2">
    <name type="scientific">Marinospirillum celere</name>
    <dbReference type="NCBI Taxonomy" id="1122252"/>
    <lineage>
        <taxon>Bacteria</taxon>
        <taxon>Pseudomonadati</taxon>
        <taxon>Pseudomonadota</taxon>
        <taxon>Gammaproteobacteria</taxon>
        <taxon>Oceanospirillales</taxon>
        <taxon>Oceanospirillaceae</taxon>
        <taxon>Marinospirillum</taxon>
    </lineage>
</organism>
<accession>A0A1I1ENP4</accession>
<protein>
    <submittedName>
        <fullName evidence="1">Predicted nuclease (RNAse H fold)</fullName>
    </submittedName>
</protein>
<dbReference type="Pfam" id="PF04250">
    <property type="entry name" value="DUF429"/>
    <property type="match status" value="1"/>
</dbReference>
<evidence type="ECO:0000313" key="2">
    <source>
        <dbReference type="Proteomes" id="UP000199058"/>
    </source>
</evidence>
<sequence length="283" mass="31275">MKTLLVGFDSAWTPSNSGALVGILSSDDGTYQELGLPQAVNYSDATDTITQWQSQYKPQATLVMLDQPTIVKNPSGQRPVENLVASPVSRRYGGVQPANTGKAEMFGQDAPIWAFLNKFGGPANPLIVLEGTWVIETYPVLAMIALGWTLPDSVRSTGKLPKYNPERRKTFSISDWQHVCNLLSKEIGTRNLPKITAWLEQAAQNKPRKNDQDCLDACICLLVAFNLIEARRCLMIGDMDSGYIVAPYGKSLSKELEARAIKTKRVPAEWVKPFYLSVPKKLS</sequence>
<dbReference type="InterPro" id="IPR007362">
    <property type="entry name" value="DUF429"/>
</dbReference>